<evidence type="ECO:0000313" key="2">
    <source>
        <dbReference type="EMBL" id="RLJ34710.1"/>
    </source>
</evidence>
<dbReference type="EMBL" id="PJND01000007">
    <property type="protein sequence ID" value="PKW29789.1"/>
    <property type="molecule type" value="Genomic_DNA"/>
</dbReference>
<organism evidence="2 4">
    <name type="scientific">Flavobacterium lindanitolerans</name>
    <dbReference type="NCBI Taxonomy" id="428988"/>
    <lineage>
        <taxon>Bacteria</taxon>
        <taxon>Pseudomonadati</taxon>
        <taxon>Bacteroidota</taxon>
        <taxon>Flavobacteriia</taxon>
        <taxon>Flavobacteriales</taxon>
        <taxon>Flavobacteriaceae</taxon>
        <taxon>Flavobacterium</taxon>
    </lineage>
</organism>
<dbReference type="Proteomes" id="UP000233767">
    <property type="component" value="Unassembled WGS sequence"/>
</dbReference>
<evidence type="ECO:0000313" key="1">
    <source>
        <dbReference type="EMBL" id="PKW29789.1"/>
    </source>
</evidence>
<keyword evidence="3" id="KW-1185">Reference proteome</keyword>
<evidence type="ECO:0000313" key="4">
    <source>
        <dbReference type="Proteomes" id="UP000275027"/>
    </source>
</evidence>
<protein>
    <submittedName>
        <fullName evidence="2">Uncharacterized protein</fullName>
    </submittedName>
</protein>
<dbReference type="EMBL" id="RCCB01000010">
    <property type="protein sequence ID" value="RLJ34710.1"/>
    <property type="molecule type" value="Genomic_DNA"/>
</dbReference>
<gene>
    <name evidence="1" type="ORF">B0G92_1434</name>
    <name evidence="2" type="ORF">CLV50_0070</name>
</gene>
<dbReference type="Proteomes" id="UP000275027">
    <property type="component" value="Unassembled WGS sequence"/>
</dbReference>
<evidence type="ECO:0000313" key="3">
    <source>
        <dbReference type="Proteomes" id="UP000233767"/>
    </source>
</evidence>
<reference evidence="1 3" key="1">
    <citation type="submission" date="2017-12" db="EMBL/GenBank/DDBJ databases">
        <title>Genomic Encyclopedia of Type Strains, Phase III (KMG-III): the genomes of soil and plant-associated and newly described type strains.</title>
        <authorList>
            <person name="Whitman W."/>
        </authorList>
    </citation>
    <scope>NUCLEOTIDE SEQUENCE [LARGE SCALE GENOMIC DNA]</scope>
    <source>
        <strain evidence="1 3">IP-10</strain>
    </source>
</reference>
<comment type="caution">
    <text evidence="2">The sequence shown here is derived from an EMBL/GenBank/DDBJ whole genome shotgun (WGS) entry which is preliminary data.</text>
</comment>
<proteinExistence type="predicted"/>
<accession>A0A497UUQ1</accession>
<dbReference type="RefSeq" id="WP_180326412.1">
    <property type="nucleotide sequence ID" value="NZ_PJND01000007.1"/>
</dbReference>
<reference evidence="2 4" key="2">
    <citation type="submission" date="2018-10" db="EMBL/GenBank/DDBJ databases">
        <title>Genomic Encyclopedia of Archaeal and Bacterial Type Strains, Phase II (KMG-II): from individual species to whole genera.</title>
        <authorList>
            <person name="Goeker M."/>
        </authorList>
    </citation>
    <scope>NUCLEOTIDE SEQUENCE [LARGE SCALE GENOMIC DNA]</scope>
    <source>
        <strain evidence="2 4">DSM 21886</strain>
    </source>
</reference>
<dbReference type="AlphaFoldDB" id="A0A497UUQ1"/>
<name>A0A497UUQ1_9FLAO</name>
<sequence length="50" mass="5596">MKNSITKKSLLLFVSGIALVLTTLFASNKVNKISDTKYLTPAQYEQKYGK</sequence>